<keyword evidence="1" id="KW-0378">Hydrolase</keyword>
<organism evidence="1 2">
    <name type="scientific">Algoriphagus locisalis</name>
    <dbReference type="NCBI Taxonomy" id="305507"/>
    <lineage>
        <taxon>Bacteria</taxon>
        <taxon>Pseudomonadati</taxon>
        <taxon>Bacteroidota</taxon>
        <taxon>Cytophagia</taxon>
        <taxon>Cytophagales</taxon>
        <taxon>Cyclobacteriaceae</taxon>
        <taxon>Algoriphagus</taxon>
    </lineage>
</organism>
<protein>
    <submittedName>
        <fullName evidence="1">Predicted Zn-dependent protease</fullName>
    </submittedName>
</protein>
<proteinExistence type="predicted"/>
<dbReference type="Pfam" id="PF25594">
    <property type="entry name" value="GldB_lipo"/>
    <property type="match status" value="1"/>
</dbReference>
<dbReference type="Proteomes" id="UP000199673">
    <property type="component" value="Unassembled WGS sequence"/>
</dbReference>
<evidence type="ECO:0000313" key="1">
    <source>
        <dbReference type="EMBL" id="SFT96990.1"/>
    </source>
</evidence>
<dbReference type="InterPro" id="IPR019853">
    <property type="entry name" value="GldB-like"/>
</dbReference>
<dbReference type="AlphaFoldDB" id="A0A1I7CC56"/>
<dbReference type="OrthoDB" id="6402335at2"/>
<gene>
    <name evidence="1" type="ORF">SAMN04489724_3054</name>
</gene>
<keyword evidence="2" id="KW-1185">Reference proteome</keyword>
<dbReference type="STRING" id="305507.SAMN04489724_3054"/>
<name>A0A1I7CC56_9BACT</name>
<keyword evidence="1" id="KW-0645">Protease</keyword>
<dbReference type="GO" id="GO:0008233">
    <property type="term" value="F:peptidase activity"/>
    <property type="evidence" value="ECO:0007669"/>
    <property type="project" value="UniProtKB-KW"/>
</dbReference>
<reference evidence="2" key="1">
    <citation type="submission" date="2016-10" db="EMBL/GenBank/DDBJ databases">
        <authorList>
            <person name="Varghese N."/>
            <person name="Submissions S."/>
        </authorList>
    </citation>
    <scope>NUCLEOTIDE SEQUENCE [LARGE SCALE GENOMIC DNA]</scope>
    <source>
        <strain evidence="2">DSM 23445</strain>
    </source>
</reference>
<dbReference type="EMBL" id="FPBF01000004">
    <property type="protein sequence ID" value="SFT96990.1"/>
    <property type="molecule type" value="Genomic_DNA"/>
</dbReference>
<evidence type="ECO:0000313" key="2">
    <source>
        <dbReference type="Proteomes" id="UP000199673"/>
    </source>
</evidence>
<dbReference type="GO" id="GO:0006508">
    <property type="term" value="P:proteolysis"/>
    <property type="evidence" value="ECO:0007669"/>
    <property type="project" value="UniProtKB-KW"/>
</dbReference>
<accession>A0A1I7CC56</accession>
<sequence length="320" mass="37012">MSLVKAQLILLLVLIIKFLPGLNYNLVISLSIEPQIITSDISHFYEAFDLAKADPGNAKKIFNKHYFKKGSKGLHDFYKSKIQSKEKFAEFVISFQDYYQSIREDVSCLDDFKGVIDKNFQAFEKLYPEAQFPSIYFLVGKFQSNGTVSNDGILIGTEVLARTPHSDTVNWNENLLKVSLERNHIPVTVCHELVHFNQDKMAAGNTLLWKCIREGSAEFIAELISGETDADYQGFQGMEWEIWEDFQKDQNKSIWSPWQQASDARPRNAGYWMGYTICKAYFHQIKDTEQVLKDILTIQNYEEFLEKSKVEDYLMISTKK</sequence>
<dbReference type="RefSeq" id="WP_091694914.1">
    <property type="nucleotide sequence ID" value="NZ_FPBF01000004.1"/>
</dbReference>